<evidence type="ECO:0000259" key="11">
    <source>
        <dbReference type="PROSITE" id="PS50862"/>
    </source>
</evidence>
<dbReference type="PANTHER" id="PTHR11778">
    <property type="entry name" value="SERYL-TRNA SYNTHETASE"/>
    <property type="match status" value="1"/>
</dbReference>
<comment type="caution">
    <text evidence="12">The sequence shown here is derived from an EMBL/GenBank/DDBJ whole genome shotgun (WGS) entry which is preliminary data.</text>
</comment>
<accession>A0AA38HBV1</accession>
<dbReference type="InterPro" id="IPR010978">
    <property type="entry name" value="tRNA-bd_arm"/>
</dbReference>
<feature type="binding site" evidence="8">
    <location>
        <position position="331"/>
    </location>
    <ligand>
        <name>L-serine</name>
        <dbReference type="ChEBI" id="CHEBI:33384"/>
    </ligand>
</feature>
<keyword evidence="5" id="KW-0030">Aminoacyl-tRNA synthetase</keyword>
<evidence type="ECO:0000256" key="4">
    <source>
        <dbReference type="ARBA" id="ARBA00022840"/>
    </source>
</evidence>
<dbReference type="Gene3D" id="1.10.287.40">
    <property type="entry name" value="Serine-tRNA synthetase, tRNA binding domain"/>
    <property type="match status" value="1"/>
</dbReference>
<feature type="compositionally biased region" description="Pro residues" evidence="10">
    <location>
        <begin position="55"/>
        <end position="66"/>
    </location>
</feature>
<proteinExistence type="predicted"/>
<dbReference type="AlphaFoldDB" id="A0AA38HBV1"/>
<dbReference type="SUPFAM" id="SSF55681">
    <property type="entry name" value="Class II aaRS and biotin synthetases"/>
    <property type="match status" value="1"/>
</dbReference>
<keyword evidence="4 9" id="KW-0067">ATP-binding</keyword>
<feature type="binding site" evidence="8">
    <location>
        <position position="354"/>
    </location>
    <ligand>
        <name>L-serine</name>
        <dbReference type="ChEBI" id="CHEBI:33384"/>
    </ligand>
</feature>
<evidence type="ECO:0000256" key="3">
    <source>
        <dbReference type="ARBA" id="ARBA00022741"/>
    </source>
</evidence>
<dbReference type="InterPro" id="IPR015866">
    <property type="entry name" value="Ser-tRNA-synth_1_N"/>
</dbReference>
<dbReference type="Proteomes" id="UP001164286">
    <property type="component" value="Unassembled WGS sequence"/>
</dbReference>
<name>A0AA38HBV1_9TREE</name>
<feature type="compositionally biased region" description="Polar residues" evidence="10">
    <location>
        <begin position="76"/>
        <end position="85"/>
    </location>
</feature>
<dbReference type="NCBIfam" id="TIGR00414">
    <property type="entry name" value="serS"/>
    <property type="match status" value="1"/>
</dbReference>
<feature type="binding site" evidence="9">
    <location>
        <begin position="428"/>
        <end position="431"/>
    </location>
    <ligand>
        <name>ATP</name>
        <dbReference type="ChEBI" id="CHEBI:30616"/>
    </ligand>
</feature>
<feature type="compositionally biased region" description="Low complexity" evidence="10">
    <location>
        <begin position="45"/>
        <end position="54"/>
    </location>
</feature>
<feature type="region of interest" description="Disordered" evidence="10">
    <location>
        <begin position="1"/>
        <end position="93"/>
    </location>
</feature>
<keyword evidence="2" id="KW-0436">Ligase</keyword>
<dbReference type="GO" id="GO:0006434">
    <property type="term" value="P:seryl-tRNA aminoacylation"/>
    <property type="evidence" value="ECO:0007669"/>
    <property type="project" value="InterPro"/>
</dbReference>
<evidence type="ECO:0000256" key="8">
    <source>
        <dbReference type="PIRSR" id="PIRSR001529-1"/>
    </source>
</evidence>
<dbReference type="EC" id="6.1.1.11" evidence="1"/>
<evidence type="ECO:0000256" key="2">
    <source>
        <dbReference type="ARBA" id="ARBA00022598"/>
    </source>
</evidence>
<evidence type="ECO:0000256" key="9">
    <source>
        <dbReference type="PIRSR" id="PIRSR001529-2"/>
    </source>
</evidence>
<feature type="region of interest" description="Disordered" evidence="10">
    <location>
        <begin position="447"/>
        <end position="471"/>
    </location>
</feature>
<dbReference type="GO" id="GO:0004828">
    <property type="term" value="F:serine-tRNA ligase activity"/>
    <property type="evidence" value="ECO:0007669"/>
    <property type="project" value="UniProtKB-EC"/>
</dbReference>
<dbReference type="InterPro" id="IPR045864">
    <property type="entry name" value="aa-tRNA-synth_II/BPL/LPL"/>
</dbReference>
<feature type="binding site" evidence="8">
    <location>
        <position position="300"/>
    </location>
    <ligand>
        <name>L-serine</name>
        <dbReference type="ChEBI" id="CHEBI:33384"/>
    </ligand>
</feature>
<evidence type="ECO:0000256" key="1">
    <source>
        <dbReference type="ARBA" id="ARBA00012840"/>
    </source>
</evidence>
<dbReference type="PRINTS" id="PR00981">
    <property type="entry name" value="TRNASYNTHSER"/>
</dbReference>
<dbReference type="InterPro" id="IPR002317">
    <property type="entry name" value="Ser-tRNA-ligase_type_1"/>
</dbReference>
<evidence type="ECO:0000313" key="12">
    <source>
        <dbReference type="EMBL" id="KAI9638417.1"/>
    </source>
</evidence>
<dbReference type="EMBL" id="JAKWFO010000003">
    <property type="protein sequence ID" value="KAI9638417.1"/>
    <property type="molecule type" value="Genomic_DNA"/>
</dbReference>
<dbReference type="InterPro" id="IPR042103">
    <property type="entry name" value="SerRS_1_N_sf"/>
</dbReference>
<keyword evidence="13" id="KW-1185">Reference proteome</keyword>
<feature type="site" description="Important for serine binding" evidence="8">
    <location>
        <position position="477"/>
    </location>
</feature>
<evidence type="ECO:0000256" key="6">
    <source>
        <dbReference type="ARBA" id="ARBA00031113"/>
    </source>
</evidence>
<protein>
    <recommendedName>
        <fullName evidence="1">serine--tRNA ligase</fullName>
        <ecNumber evidence="1">6.1.1.11</ecNumber>
    </recommendedName>
    <alternativeName>
        <fullName evidence="6">Seryl-tRNA synthetase</fullName>
    </alternativeName>
    <alternativeName>
        <fullName evidence="7">Seryl-tRNA(Ser) synthetase</fullName>
    </alternativeName>
</protein>
<dbReference type="GeneID" id="77725777"/>
<dbReference type="Pfam" id="PF00587">
    <property type="entry name" value="tRNA-synt_2b"/>
    <property type="match status" value="1"/>
</dbReference>
<feature type="compositionally biased region" description="Pro residues" evidence="10">
    <location>
        <begin position="21"/>
        <end position="44"/>
    </location>
</feature>
<dbReference type="Pfam" id="PF02403">
    <property type="entry name" value="Seryl_tRNA_N"/>
    <property type="match status" value="1"/>
</dbReference>
<feature type="domain" description="Aminoacyl-transfer RNA synthetases class-II family profile" evidence="11">
    <location>
        <begin position="252"/>
        <end position="507"/>
    </location>
</feature>
<sequence>MRISTRLLASHTPKLPLILPLGPPEAPGAPPIPPSTPTPTPTPRPAAASTSSKPSAPPPPPSTLPRPRPDYARILQNPSQTTSNHFTRRSGLSPEHVAHISRLRDTQLLLLRKLESVRSKQNEISSLIKNKLGDTPELVRQAKKLKVRVGDYERNLGGTEEELLEMSLALPNFSHPSTPIGAEDQAVELDRFGPTPIPANTDRDHLRICTHYDLLDPEASATATGSSWPYLRGAAALLEMALIHYSVSIAVKHGYTPVIPPDVVKADLASRCGFAPRDSGGAQQTYALADSAEQHVLAGTAEVPLSALFANRVLSPGQLPAKVVGVGHAFRAEAGARGAETRGLYRVHQFTKVELFCVTASGVSDGGSGKGGDGEAMMESMKEVQKEIAEGLGLSVRLLEMPTEELGASAARKWDMEAWMPGRGRWGEISSLSNCTDYQSRRLHIRHRPLPSSSPPPGHDSPGGNDPLPFAHTLNGTAAAIPRLIIAILENGVKLGEKGEVEGLELPGVLRRFWVGGDTVGEGGKRAQITWKE</sequence>
<evidence type="ECO:0000256" key="5">
    <source>
        <dbReference type="ARBA" id="ARBA00023146"/>
    </source>
</evidence>
<dbReference type="InterPro" id="IPR002314">
    <property type="entry name" value="aa-tRNA-synt_IIb"/>
</dbReference>
<dbReference type="Gene3D" id="3.30.930.10">
    <property type="entry name" value="Bira Bifunctional Protein, Domain 2"/>
    <property type="match status" value="1"/>
</dbReference>
<gene>
    <name evidence="12" type="ORF">MKK02DRAFT_22503</name>
</gene>
<dbReference type="PIRSF" id="PIRSF001529">
    <property type="entry name" value="Ser-tRNA-synth_IIa"/>
    <property type="match status" value="1"/>
</dbReference>
<evidence type="ECO:0000256" key="7">
    <source>
        <dbReference type="ARBA" id="ARBA00034892"/>
    </source>
</evidence>
<dbReference type="GO" id="GO:0005524">
    <property type="term" value="F:ATP binding"/>
    <property type="evidence" value="ECO:0007669"/>
    <property type="project" value="UniProtKB-KW"/>
</dbReference>
<keyword evidence="3" id="KW-0547">Nucleotide-binding</keyword>
<feature type="binding site" evidence="9">
    <location>
        <begin position="347"/>
        <end position="350"/>
    </location>
    <ligand>
        <name>ATP</name>
        <dbReference type="ChEBI" id="CHEBI:30616"/>
    </ligand>
</feature>
<reference evidence="12" key="1">
    <citation type="journal article" date="2022" name="G3 (Bethesda)">
        <title>High quality genome of the basidiomycete yeast Dioszegia hungarica PDD-24b-2 isolated from cloud water.</title>
        <authorList>
            <person name="Jarrige D."/>
            <person name="Haridas S."/>
            <person name="Bleykasten-Grosshans C."/>
            <person name="Joly M."/>
            <person name="Nadalig T."/>
            <person name="Sancelme M."/>
            <person name="Vuilleumier S."/>
            <person name="Grigoriev I.V."/>
            <person name="Amato P."/>
            <person name="Bringel F."/>
        </authorList>
    </citation>
    <scope>NUCLEOTIDE SEQUENCE</scope>
    <source>
        <strain evidence="12">PDD-24b-2</strain>
    </source>
</reference>
<evidence type="ECO:0000256" key="10">
    <source>
        <dbReference type="SAM" id="MobiDB-lite"/>
    </source>
</evidence>
<dbReference type="SUPFAM" id="SSF46589">
    <property type="entry name" value="tRNA-binding arm"/>
    <property type="match status" value="1"/>
</dbReference>
<dbReference type="InterPro" id="IPR006195">
    <property type="entry name" value="aa-tRNA-synth_II"/>
</dbReference>
<evidence type="ECO:0000313" key="13">
    <source>
        <dbReference type="Proteomes" id="UP001164286"/>
    </source>
</evidence>
<dbReference type="RefSeq" id="XP_052948194.1">
    <property type="nucleotide sequence ID" value="XM_053086576.1"/>
</dbReference>
<feature type="binding site" evidence="8">
    <location>
        <position position="475"/>
    </location>
    <ligand>
        <name>L-serine</name>
        <dbReference type="ChEBI" id="CHEBI:33384"/>
    </ligand>
</feature>
<dbReference type="PROSITE" id="PS50862">
    <property type="entry name" value="AA_TRNA_LIGASE_II"/>
    <property type="match status" value="1"/>
</dbReference>
<feature type="binding site" evidence="9">
    <location>
        <begin position="331"/>
        <end position="333"/>
    </location>
    <ligand>
        <name>ATP</name>
        <dbReference type="ChEBI" id="CHEBI:30616"/>
    </ligand>
</feature>
<organism evidence="12 13">
    <name type="scientific">Dioszegia hungarica</name>
    <dbReference type="NCBI Taxonomy" id="4972"/>
    <lineage>
        <taxon>Eukaryota</taxon>
        <taxon>Fungi</taxon>
        <taxon>Dikarya</taxon>
        <taxon>Basidiomycota</taxon>
        <taxon>Agaricomycotina</taxon>
        <taxon>Tremellomycetes</taxon>
        <taxon>Tremellales</taxon>
        <taxon>Bulleribasidiaceae</taxon>
        <taxon>Dioszegia</taxon>
    </lineage>
</organism>